<dbReference type="STRING" id="1218508.JG29_01890"/>
<comment type="caution">
    <text evidence="2">The sequence shown here is derived from an EMBL/GenBank/DDBJ whole genome shotgun (WGS) entry which is preliminary data.</text>
</comment>
<dbReference type="InterPro" id="IPR036390">
    <property type="entry name" value="WH_DNA-bd_sf"/>
</dbReference>
<dbReference type="Proteomes" id="UP000033695">
    <property type="component" value="Unassembled WGS sequence"/>
</dbReference>
<dbReference type="InterPro" id="IPR036388">
    <property type="entry name" value="WH-like_DNA-bd_sf"/>
</dbReference>
<dbReference type="GO" id="GO:0003677">
    <property type="term" value="F:DNA binding"/>
    <property type="evidence" value="ECO:0007669"/>
    <property type="project" value="UniProtKB-KW"/>
</dbReference>
<dbReference type="PATRIC" id="fig|1218508.4.peg.195"/>
<evidence type="ECO:0000313" key="2">
    <source>
        <dbReference type="EMBL" id="KJY51145.1"/>
    </source>
</evidence>
<sequence>MNNINELAKLMADKKVIAIIQAAQDPQGLTPKEIAQQTGIATNKIYYTLKKMVDHHLLEIVHQKRIKNLQEYYYSSASLIKNQNQFGQALGSNIVNISPEWVANNMEEIVRAIIYTQQQFINAFQKLQQQYQAHPQTQQESHLSYSSDQLQLSAAAEKKLTAQIYQLLANAEKQDTGTDKHSINFLFEKWPQNQ</sequence>
<keyword evidence="3" id="KW-1185">Reference proteome</keyword>
<accession>A0A0F4KXM5</accession>
<dbReference type="HOGENOM" id="CLU_1419874_0_0_9"/>
<dbReference type="CDD" id="cd00090">
    <property type="entry name" value="HTH_ARSR"/>
    <property type="match status" value="1"/>
</dbReference>
<evidence type="ECO:0000256" key="1">
    <source>
        <dbReference type="ARBA" id="ARBA00023125"/>
    </source>
</evidence>
<organism evidence="2 3">
    <name type="scientific">Bombilactobacillus mellis</name>
    <dbReference type="NCBI Taxonomy" id="1218508"/>
    <lineage>
        <taxon>Bacteria</taxon>
        <taxon>Bacillati</taxon>
        <taxon>Bacillota</taxon>
        <taxon>Bacilli</taxon>
        <taxon>Lactobacillales</taxon>
        <taxon>Lactobacillaceae</taxon>
        <taxon>Bombilactobacillus</taxon>
    </lineage>
</organism>
<gene>
    <name evidence="2" type="ORF">JG29_01890</name>
</gene>
<reference evidence="2 3" key="1">
    <citation type="submission" date="2014-12" db="EMBL/GenBank/DDBJ databases">
        <title>Comparative genomics of the lactic acid bacteria isolated from the honey bee gut.</title>
        <authorList>
            <person name="Ellegaard K.M."/>
            <person name="Tamarit D."/>
            <person name="Javelind E."/>
            <person name="Olofsson T."/>
            <person name="Andersson S.G."/>
            <person name="Vasquez A."/>
        </authorList>
    </citation>
    <scope>NUCLEOTIDE SEQUENCE [LARGE SCALE GENOMIC DNA]</scope>
    <source>
        <strain evidence="2 3">Hon2</strain>
    </source>
</reference>
<dbReference type="OrthoDB" id="2314876at2"/>
<name>A0A0F4KXM5_9LACO</name>
<dbReference type="Gene3D" id="1.10.10.10">
    <property type="entry name" value="Winged helix-like DNA-binding domain superfamily/Winged helix DNA-binding domain"/>
    <property type="match status" value="1"/>
</dbReference>
<evidence type="ECO:0008006" key="4">
    <source>
        <dbReference type="Google" id="ProtNLM"/>
    </source>
</evidence>
<dbReference type="Pfam" id="PF12840">
    <property type="entry name" value="HTH_20"/>
    <property type="match status" value="1"/>
</dbReference>
<dbReference type="EMBL" id="JXBZ01000002">
    <property type="protein sequence ID" value="KJY51145.1"/>
    <property type="molecule type" value="Genomic_DNA"/>
</dbReference>
<dbReference type="SUPFAM" id="SSF46785">
    <property type="entry name" value="Winged helix' DNA-binding domain"/>
    <property type="match status" value="1"/>
</dbReference>
<keyword evidence="1" id="KW-0238">DNA-binding</keyword>
<dbReference type="RefSeq" id="WP_045922099.1">
    <property type="nucleotide sequence ID" value="NZ_JBHTHW010000004.1"/>
</dbReference>
<dbReference type="AlphaFoldDB" id="A0A0F4KXM5"/>
<proteinExistence type="predicted"/>
<dbReference type="InterPro" id="IPR011991">
    <property type="entry name" value="ArsR-like_HTH"/>
</dbReference>
<evidence type="ECO:0000313" key="3">
    <source>
        <dbReference type="Proteomes" id="UP000033695"/>
    </source>
</evidence>
<protein>
    <recommendedName>
        <fullName evidence="4">HTH arsR-type domain-containing protein</fullName>
    </recommendedName>
</protein>